<dbReference type="InterPro" id="IPR029526">
    <property type="entry name" value="PGBD"/>
</dbReference>
<evidence type="ECO:0000313" key="6">
    <source>
        <dbReference type="Proteomes" id="UP000466442"/>
    </source>
</evidence>
<dbReference type="PROSITE" id="PS50141">
    <property type="entry name" value="A_DEAMIN_EDITASE"/>
    <property type="match status" value="1"/>
</dbReference>
<dbReference type="SMART" id="SM00552">
    <property type="entry name" value="ADEAMc"/>
    <property type="match status" value="1"/>
</dbReference>
<feature type="compositionally biased region" description="Polar residues" evidence="2">
    <location>
        <begin position="108"/>
        <end position="117"/>
    </location>
</feature>
<feature type="compositionally biased region" description="Basic residues" evidence="2">
    <location>
        <begin position="142"/>
        <end position="152"/>
    </location>
</feature>
<dbReference type="InterPro" id="IPR002466">
    <property type="entry name" value="A_deamin"/>
</dbReference>
<dbReference type="GO" id="GO:0003725">
    <property type="term" value="F:double-stranded RNA binding"/>
    <property type="evidence" value="ECO:0007669"/>
    <property type="project" value="TreeGrafter"/>
</dbReference>
<feature type="region of interest" description="Disordered" evidence="2">
    <location>
        <begin position="287"/>
        <end position="355"/>
    </location>
</feature>
<dbReference type="InterPro" id="IPR014720">
    <property type="entry name" value="dsRBD_dom"/>
</dbReference>
<dbReference type="GO" id="GO:0008251">
    <property type="term" value="F:tRNA-specific adenosine deaminase activity"/>
    <property type="evidence" value="ECO:0007669"/>
    <property type="project" value="TreeGrafter"/>
</dbReference>
<dbReference type="SMART" id="SM00358">
    <property type="entry name" value="DSRM"/>
    <property type="match status" value="2"/>
</dbReference>
<evidence type="ECO:0000313" key="5">
    <source>
        <dbReference type="EMBL" id="KAF6200291.1"/>
    </source>
</evidence>
<feature type="domain" description="A to I editase" evidence="4">
    <location>
        <begin position="606"/>
        <end position="937"/>
    </location>
</feature>
<evidence type="ECO:0000256" key="1">
    <source>
        <dbReference type="PROSITE-ProRule" id="PRU00266"/>
    </source>
</evidence>
<dbReference type="PANTHER" id="PTHR10910">
    <property type="entry name" value="EUKARYOTE SPECIFIC DSRNA BINDING PROTEIN"/>
    <property type="match status" value="1"/>
</dbReference>
<feature type="region of interest" description="Disordered" evidence="2">
    <location>
        <begin position="108"/>
        <end position="167"/>
    </location>
</feature>
<dbReference type="SUPFAM" id="SSF54768">
    <property type="entry name" value="dsRNA-binding domain-like"/>
    <property type="match status" value="2"/>
</dbReference>
<dbReference type="GO" id="GO:0006396">
    <property type="term" value="P:RNA processing"/>
    <property type="evidence" value="ECO:0007669"/>
    <property type="project" value="InterPro"/>
</dbReference>
<dbReference type="GO" id="GO:0010468">
    <property type="term" value="P:regulation of gene expression"/>
    <property type="evidence" value="ECO:0007669"/>
    <property type="project" value="UniProtKB-ARBA"/>
</dbReference>
<accession>A0A8S9WW12</accession>
<evidence type="ECO:0000259" key="3">
    <source>
        <dbReference type="PROSITE" id="PS50137"/>
    </source>
</evidence>
<keyword evidence="1" id="KW-0694">RNA-binding</keyword>
<keyword evidence="6" id="KW-1185">Reference proteome</keyword>
<evidence type="ECO:0008006" key="7">
    <source>
        <dbReference type="Google" id="ProtNLM"/>
    </source>
</evidence>
<dbReference type="Proteomes" id="UP000466442">
    <property type="component" value="Unassembled WGS sequence"/>
</dbReference>
<dbReference type="GO" id="GO:0005737">
    <property type="term" value="C:cytoplasm"/>
    <property type="evidence" value="ECO:0007669"/>
    <property type="project" value="TreeGrafter"/>
</dbReference>
<name>A0A8S9WW12_APOLU</name>
<dbReference type="Pfam" id="PF13843">
    <property type="entry name" value="DDE_Tnp_1_7"/>
    <property type="match status" value="1"/>
</dbReference>
<dbReference type="GO" id="GO:0003726">
    <property type="term" value="F:double-stranded RNA adenosine deaminase activity"/>
    <property type="evidence" value="ECO:0007669"/>
    <property type="project" value="TreeGrafter"/>
</dbReference>
<dbReference type="GO" id="GO:0006382">
    <property type="term" value="P:adenosine to inosine editing"/>
    <property type="evidence" value="ECO:0007669"/>
    <property type="project" value="TreeGrafter"/>
</dbReference>
<dbReference type="Pfam" id="PF02137">
    <property type="entry name" value="A_deamin"/>
    <property type="match status" value="1"/>
</dbReference>
<feature type="compositionally biased region" description="Low complexity" evidence="2">
    <location>
        <begin position="344"/>
        <end position="354"/>
    </location>
</feature>
<dbReference type="Gene3D" id="3.30.160.20">
    <property type="match status" value="2"/>
</dbReference>
<evidence type="ECO:0000259" key="4">
    <source>
        <dbReference type="PROSITE" id="PS50141"/>
    </source>
</evidence>
<evidence type="ECO:0000256" key="2">
    <source>
        <dbReference type="SAM" id="MobiDB-lite"/>
    </source>
</evidence>
<dbReference type="PROSITE" id="PS50137">
    <property type="entry name" value="DS_RBD"/>
    <property type="match status" value="2"/>
</dbReference>
<sequence length="943" mass="103609">MKIPLHEVITLLENGSSLDDVEFCLLPPEEGGNFTEEESGNEDEFDLNHLPGKILREDVELVALNEAEDGDPNSFNNLIVEDENIVIPADYATDDVDMNVMTDQDISMAENSNTSTPAIIIEDSLTTPANRDGQSSDESPRAKRKVRPKRAHVPSQKNSKRLCTPPNIVASTSRYNRKGKKKNDTEWVENEDIFVTRAGRGDVDQIFFSDCQEDSVTSVECFQMMFGDGLVQLIQKYSNTYAMQKNHHLNVTTDEIKTFIAILLLTGYLSPRYMRMFWETQSDTHNPLVSGSMRRISPTTPAKENVPLEGDGAGDKTVIKKESVKRSSSPGSEPRAKKRRKNGTSPTSQSSQTPLAILNELRSGLVFEISCASGPPHNPNFTATVEVDGVRYHGCANAKKQAKQRAAEAALLSICPNVLMSQPGSNFDMDFTKDTNTGSTPVPTSPPAPKKAKLELLIAKAMCGAINPVMALNEILPGLKYECVTENINNKSSLAPFVFAVKIDDVPYQGSGNSKKHAKAAAARSVLLQKFGSLCSSVMLTPPYGSPFLSQGVPTLQPVAANKIAELVLHRYQELMVKHPDYARRKVLAGLVMTTNNDCSDGKIISLSTGTKCVGGEHISVKGAVLNDSHAEIISRRGLIRFFYDQLLLHGNPATAGESIFVKEDPSKGFVLKPDVRFHLYISTSPCGDARIFSPHDVEGGSDEAVDRHPNRQSRGQLRTKIESGEGTIPVKSADSIQTWDGVMQGERLLTMSCSDKVIKWNVVGLQGSLLSHFIEPVYLHSIVVGSLFHPSHLRRAIYGRIESSLVGLPPPFRLNKLMMNTTSSPEARHPGKAPNHSVNWVTMEEEVEVVNAMTGKCINGQVSRLCKQRLFSKFFDCLRAGIPTKSSINVDTAPETYFDAKNSAESYNDAKNHMVDAFKKAGLGVWMKKPVEQDHFHLANVV</sequence>
<dbReference type="AlphaFoldDB" id="A0A8S9WW12"/>
<comment type="caution">
    <text evidence="5">The sequence shown here is derived from an EMBL/GenBank/DDBJ whole genome shotgun (WGS) entry which is preliminary data.</text>
</comment>
<dbReference type="PANTHER" id="PTHR10910:SF62">
    <property type="entry name" value="AT07585P-RELATED"/>
    <property type="match status" value="1"/>
</dbReference>
<reference evidence="5" key="1">
    <citation type="journal article" date="2021" name="Mol. Ecol. Resour.">
        <title>Apolygus lucorum genome provides insights into omnivorousness and mesophyll feeding.</title>
        <authorList>
            <person name="Liu Y."/>
            <person name="Liu H."/>
            <person name="Wang H."/>
            <person name="Huang T."/>
            <person name="Liu B."/>
            <person name="Yang B."/>
            <person name="Yin L."/>
            <person name="Li B."/>
            <person name="Zhang Y."/>
            <person name="Zhang S."/>
            <person name="Jiang F."/>
            <person name="Zhang X."/>
            <person name="Ren Y."/>
            <person name="Wang B."/>
            <person name="Wang S."/>
            <person name="Lu Y."/>
            <person name="Wu K."/>
            <person name="Fan W."/>
            <person name="Wang G."/>
        </authorList>
    </citation>
    <scope>NUCLEOTIDE SEQUENCE</scope>
    <source>
        <strain evidence="5">12Hb</strain>
    </source>
</reference>
<feature type="domain" description="DRBM" evidence="3">
    <location>
        <begin position="467"/>
        <end position="527"/>
    </location>
</feature>
<organism evidence="5 6">
    <name type="scientific">Apolygus lucorum</name>
    <name type="common">Small green plant bug</name>
    <name type="synonym">Lygocoris lucorum</name>
    <dbReference type="NCBI Taxonomy" id="248454"/>
    <lineage>
        <taxon>Eukaryota</taxon>
        <taxon>Metazoa</taxon>
        <taxon>Ecdysozoa</taxon>
        <taxon>Arthropoda</taxon>
        <taxon>Hexapoda</taxon>
        <taxon>Insecta</taxon>
        <taxon>Pterygota</taxon>
        <taxon>Neoptera</taxon>
        <taxon>Paraneoptera</taxon>
        <taxon>Hemiptera</taxon>
        <taxon>Heteroptera</taxon>
        <taxon>Panheteroptera</taxon>
        <taxon>Cimicomorpha</taxon>
        <taxon>Miridae</taxon>
        <taxon>Mirini</taxon>
        <taxon>Apolygus</taxon>
    </lineage>
</organism>
<feature type="domain" description="DRBM" evidence="3">
    <location>
        <begin position="367"/>
        <end position="416"/>
    </location>
</feature>
<dbReference type="OrthoDB" id="10268011at2759"/>
<protein>
    <recommendedName>
        <fullName evidence="7">A to I editase domain-containing protein</fullName>
    </recommendedName>
</protein>
<gene>
    <name evidence="5" type="ORF">GE061_006594</name>
</gene>
<feature type="compositionally biased region" description="Polar residues" evidence="2">
    <location>
        <begin position="124"/>
        <end position="137"/>
    </location>
</feature>
<dbReference type="Pfam" id="PF00035">
    <property type="entry name" value="dsrm"/>
    <property type="match status" value="2"/>
</dbReference>
<dbReference type="GO" id="GO:0005730">
    <property type="term" value="C:nucleolus"/>
    <property type="evidence" value="ECO:0007669"/>
    <property type="project" value="TreeGrafter"/>
</dbReference>
<proteinExistence type="predicted"/>
<feature type="compositionally biased region" description="Basic and acidic residues" evidence="2">
    <location>
        <begin position="313"/>
        <end position="325"/>
    </location>
</feature>
<dbReference type="EMBL" id="WIXP02000014">
    <property type="protein sequence ID" value="KAF6200291.1"/>
    <property type="molecule type" value="Genomic_DNA"/>
</dbReference>